<dbReference type="InterPro" id="IPR018704">
    <property type="entry name" value="SecYEG/CpoB_TPR"/>
</dbReference>
<keyword evidence="3" id="KW-1003">Cell membrane</keyword>
<accession>A0A418WA41</accession>
<evidence type="ECO:0000256" key="5">
    <source>
        <dbReference type="ARBA" id="ARBA00022989"/>
    </source>
</evidence>
<keyword evidence="5 8" id="KW-1133">Transmembrane helix</keyword>
<sequence length="197" mass="21011">MSDIFQEIDEDLRRERLLGFWRRYGTVIIALGIGLLVGIAAYIGWRNYAEAKLNDHAQSLAAAAKLVSEGKHADAAKAFEALSVEAGGNYGAFARLDAAAATYDAGDKAAAVALYDQVAASGSDSTLRALAQVLAVQALMDTASVDELNKRLEAIGDSGFAPAVKELRAYVRLKKGDTPRPAVFWPKSSTTLPPRRG</sequence>
<dbReference type="Pfam" id="PF09976">
    <property type="entry name" value="TPR_21"/>
    <property type="match status" value="1"/>
</dbReference>
<evidence type="ECO:0000313" key="11">
    <source>
        <dbReference type="Proteomes" id="UP000284605"/>
    </source>
</evidence>
<comment type="caution">
    <text evidence="10">The sequence shown here is derived from an EMBL/GenBank/DDBJ whole genome shotgun (WGS) entry which is preliminary data.</text>
</comment>
<evidence type="ECO:0000313" key="10">
    <source>
        <dbReference type="EMBL" id="RJF86882.1"/>
    </source>
</evidence>
<keyword evidence="4 8" id="KW-0812">Transmembrane</keyword>
<keyword evidence="11" id="KW-1185">Reference proteome</keyword>
<evidence type="ECO:0000256" key="4">
    <source>
        <dbReference type="ARBA" id="ARBA00022692"/>
    </source>
</evidence>
<evidence type="ECO:0000256" key="2">
    <source>
        <dbReference type="ARBA" id="ARBA00004236"/>
    </source>
</evidence>
<evidence type="ECO:0000259" key="9">
    <source>
        <dbReference type="Pfam" id="PF09976"/>
    </source>
</evidence>
<evidence type="ECO:0000256" key="6">
    <source>
        <dbReference type="ARBA" id="ARBA00023136"/>
    </source>
</evidence>
<gene>
    <name evidence="10" type="ORF">D3874_07500</name>
</gene>
<name>A0A418WA41_9PROT</name>
<dbReference type="Proteomes" id="UP000284605">
    <property type="component" value="Unassembled WGS sequence"/>
</dbReference>
<proteinExistence type="predicted"/>
<dbReference type="PANTHER" id="PTHR38035">
    <property type="entry name" value="UPF0070 PROTEIN YFGM"/>
    <property type="match status" value="1"/>
</dbReference>
<keyword evidence="6 8" id="KW-0472">Membrane</keyword>
<dbReference type="EMBL" id="QYUK01000011">
    <property type="protein sequence ID" value="RJF86882.1"/>
    <property type="molecule type" value="Genomic_DNA"/>
</dbReference>
<dbReference type="AlphaFoldDB" id="A0A418WA41"/>
<dbReference type="GO" id="GO:0044877">
    <property type="term" value="F:protein-containing complex binding"/>
    <property type="evidence" value="ECO:0007669"/>
    <property type="project" value="InterPro"/>
</dbReference>
<dbReference type="GO" id="GO:0005886">
    <property type="term" value="C:plasma membrane"/>
    <property type="evidence" value="ECO:0007669"/>
    <property type="project" value="UniProtKB-SubCell"/>
</dbReference>
<evidence type="ECO:0000256" key="1">
    <source>
        <dbReference type="ARBA" id="ARBA00004167"/>
    </source>
</evidence>
<evidence type="ECO:0000256" key="7">
    <source>
        <dbReference type="ARBA" id="ARBA00023186"/>
    </source>
</evidence>
<protein>
    <recommendedName>
        <fullName evidence="9">Ancillary SecYEG translocon subunit/Cell division coordinator CpoB TPR domain-containing protein</fullName>
    </recommendedName>
</protein>
<dbReference type="PANTHER" id="PTHR38035:SF1">
    <property type="entry name" value="ANCILLARY SECYEG TRANSLOCON SUBUNIT"/>
    <property type="match status" value="1"/>
</dbReference>
<comment type="subcellular location">
    <subcellularLocation>
        <location evidence="2">Cell membrane</location>
    </subcellularLocation>
    <subcellularLocation>
        <location evidence="1">Membrane</location>
        <topology evidence="1">Single-pass membrane protein</topology>
    </subcellularLocation>
</comment>
<organism evidence="10 11">
    <name type="scientific">Oleomonas cavernae</name>
    <dbReference type="NCBI Taxonomy" id="2320859"/>
    <lineage>
        <taxon>Bacteria</taxon>
        <taxon>Pseudomonadati</taxon>
        <taxon>Pseudomonadota</taxon>
        <taxon>Alphaproteobacteria</taxon>
        <taxon>Acetobacterales</taxon>
        <taxon>Acetobacteraceae</taxon>
        <taxon>Oleomonas</taxon>
    </lineage>
</organism>
<keyword evidence="7" id="KW-0143">Chaperone</keyword>
<evidence type="ECO:0000256" key="3">
    <source>
        <dbReference type="ARBA" id="ARBA00022475"/>
    </source>
</evidence>
<reference evidence="10 11" key="1">
    <citation type="submission" date="2018-09" db="EMBL/GenBank/DDBJ databases">
        <authorList>
            <person name="Zhu H."/>
        </authorList>
    </citation>
    <scope>NUCLEOTIDE SEQUENCE [LARGE SCALE GENOMIC DNA]</scope>
    <source>
        <strain evidence="10 11">K1W22B-8</strain>
    </source>
</reference>
<feature type="domain" description="Ancillary SecYEG translocon subunit/Cell division coordinator CpoB TPR" evidence="9">
    <location>
        <begin position="20"/>
        <end position="178"/>
    </location>
</feature>
<feature type="transmembrane region" description="Helical" evidence="8">
    <location>
        <begin position="24"/>
        <end position="45"/>
    </location>
</feature>
<dbReference type="InterPro" id="IPR026039">
    <property type="entry name" value="YfgM"/>
</dbReference>
<evidence type="ECO:0000256" key="8">
    <source>
        <dbReference type="SAM" id="Phobius"/>
    </source>
</evidence>